<dbReference type="Pfam" id="PF12705">
    <property type="entry name" value="PDDEXK_1"/>
    <property type="match status" value="1"/>
</dbReference>
<keyword evidence="2" id="KW-0378">Hydrolase</keyword>
<sequence>MQNNSLFVLSSSRNVRDFYSSRLNSNCLLPKAISIADFFNEAIYVPNRRYASQTECLLHMKDAVSKVKNISEILNIKNEFLLFLKNSNYLFSFFKELSREKRTISDLSMADTYSSYDEHLAILDNLGRIYRQNLTTLGLYDEITLSDCYEINSNFISNFDKIEFRIDGNLSSLEWEILTKISSKTQLFVDVDCSKFNKKIIKEIVHFTNLNLEIGYNYNINLSNKTINNSSKIKTHSSINLKSFRLRSLQAAFVFDEISKMIRAGIEPQNIAVILPDESFALVLQNLDENNMLNYAMGKSLKNNPIYTLLHNLKEAIIQDINYEFNENYIKDIKTPNQIIATLNSFKLPTQIYIDIKNRFNSKVNYDSFENLIKSVLDTIKINLEINQIIAIELFNIKNLLSQIDLKFSEIFELFLLNFANKKESIVGGGLVTVMGILESRSRSYDGVVIVDFNDSFVPKRSQKEMFLSSSVRKNAGLISHSDRENLQRFYYESLINRAKIVSISYVKDDENMLSRFIKDFDNIVEITSPQSSYENALYQGGIAISLNSKKIIKTHNFFDSAISFSRLNTYLECPRRYYYKYIKNIKESRFGNKDALEFGNIVHSTLCEYFKKSPYNFDKNEFLSLYNNYENTTPTLKNELFKIKLDAFESEQNKHFKDGFSVKDCELSIEAEFNGVPIMGNIDRVDINGDDIWLIDYKTGNIVDKSFQLAFYQMLYLAKFHKETKGYFYSLKDNKFVENKKSIDDLSCELNKLKEISNTQICFTQNTKNCNNCPYETLCLRGLK</sequence>
<dbReference type="OrthoDB" id="9766257at2"/>
<evidence type="ECO:0000313" key="2">
    <source>
        <dbReference type="EMBL" id="ARR02748.1"/>
    </source>
</evidence>
<dbReference type="RefSeq" id="WP_086333985.1">
    <property type="nucleotide sequence ID" value="NZ_CP018791.1"/>
</dbReference>
<dbReference type="InterPro" id="IPR038726">
    <property type="entry name" value="PDDEXK_AddAB-type"/>
</dbReference>
<dbReference type="SUPFAM" id="SSF52980">
    <property type="entry name" value="Restriction endonuclease-like"/>
    <property type="match status" value="1"/>
</dbReference>
<dbReference type="SUPFAM" id="SSF52540">
    <property type="entry name" value="P-loop containing nucleoside triphosphate hydrolases"/>
    <property type="match status" value="1"/>
</dbReference>
<dbReference type="GO" id="GO:0008854">
    <property type="term" value="F:exodeoxyribonuclease V activity"/>
    <property type="evidence" value="ECO:0007669"/>
    <property type="project" value="UniProtKB-EC"/>
</dbReference>
<keyword evidence="2" id="KW-0547">Nucleotide-binding</keyword>
<gene>
    <name evidence="2" type="primary">addB</name>
    <name evidence="2" type="ORF">CVIC8964_1362</name>
</gene>
<dbReference type="InterPro" id="IPR027417">
    <property type="entry name" value="P-loop_NTPase"/>
</dbReference>
<proteinExistence type="predicted"/>
<dbReference type="GO" id="GO:0004386">
    <property type="term" value="F:helicase activity"/>
    <property type="evidence" value="ECO:0007669"/>
    <property type="project" value="UniProtKB-KW"/>
</dbReference>
<keyword evidence="2" id="KW-0540">Nuclease</keyword>
<dbReference type="InterPro" id="IPR011335">
    <property type="entry name" value="Restrct_endonuc-II-like"/>
</dbReference>
<protein>
    <submittedName>
        <fullName evidence="2">Exonuclease V, helicase AddB</fullName>
        <ecNumber evidence="2">3.1.11.5</ecNumber>
    </submittedName>
</protein>
<reference evidence="2 3" key="1">
    <citation type="journal article" date="2017" name="Genome Biol. Evol.">
        <title>Comparative Genomic Analysis Identifies a Campylobacter Clade Deficient in Selenium Metabolism.</title>
        <authorList>
            <person name="Miller W.G."/>
            <person name="Yee E."/>
            <person name="Lopes B.S."/>
            <person name="Chapman M.H."/>
            <person name="Huynh S."/>
            <person name="Bono J.L."/>
            <person name="Parker C.T."/>
            <person name="Strachan N.J.C."/>
            <person name="Forbes K.J."/>
        </authorList>
    </citation>
    <scope>NUCLEOTIDE SEQUENCE [LARGE SCALE GENOMIC DNA]</scope>
    <source>
        <strain evidence="2 3">RM8964</strain>
    </source>
</reference>
<dbReference type="AlphaFoldDB" id="A0A1X9T2M7"/>
<feature type="domain" description="PD-(D/E)XK endonuclease-like" evidence="1">
    <location>
        <begin position="563"/>
        <end position="780"/>
    </location>
</feature>
<dbReference type="Proteomes" id="UP000194265">
    <property type="component" value="Chromosome"/>
</dbReference>
<organism evidence="2 3">
    <name type="scientific">Campylobacter vicugnae</name>
    <dbReference type="NCBI Taxonomy" id="1660076"/>
    <lineage>
        <taxon>Bacteria</taxon>
        <taxon>Pseudomonadati</taxon>
        <taxon>Campylobacterota</taxon>
        <taxon>Epsilonproteobacteria</taxon>
        <taxon>Campylobacterales</taxon>
        <taxon>Campylobacteraceae</taxon>
        <taxon>Campylobacter</taxon>
    </lineage>
</organism>
<dbReference type="InterPro" id="IPR011604">
    <property type="entry name" value="PDDEXK-like_dom_sf"/>
</dbReference>
<dbReference type="EMBL" id="CP018791">
    <property type="protein sequence ID" value="ARR02748.1"/>
    <property type="molecule type" value="Genomic_DNA"/>
</dbReference>
<dbReference type="EC" id="3.1.11.5" evidence="2"/>
<accession>A0A1X9T2M7</accession>
<evidence type="ECO:0000259" key="1">
    <source>
        <dbReference type="Pfam" id="PF12705"/>
    </source>
</evidence>
<dbReference type="Gene3D" id="3.90.320.10">
    <property type="match status" value="1"/>
</dbReference>
<dbReference type="STRING" id="1660074.CVIC8964_1362"/>
<name>A0A1X9T2M7_9BACT</name>
<keyword evidence="2" id="KW-0067">ATP-binding</keyword>
<keyword evidence="2" id="KW-0347">Helicase</keyword>
<evidence type="ECO:0000313" key="3">
    <source>
        <dbReference type="Proteomes" id="UP000194265"/>
    </source>
</evidence>
<keyword evidence="2" id="KW-0269">Exonuclease</keyword>